<evidence type="ECO:0000256" key="1">
    <source>
        <dbReference type="SAM" id="SignalP"/>
    </source>
</evidence>
<evidence type="ECO:0008006" key="4">
    <source>
        <dbReference type="Google" id="ProtNLM"/>
    </source>
</evidence>
<dbReference type="PANTHER" id="PTHR11102:SF160">
    <property type="entry name" value="ERAD-ASSOCIATED E3 UBIQUITIN-PROTEIN LIGASE COMPONENT HRD3"/>
    <property type="match status" value="1"/>
</dbReference>
<comment type="caution">
    <text evidence="2">The sequence shown here is derived from an EMBL/GenBank/DDBJ whole genome shotgun (WGS) entry which is preliminary data.</text>
</comment>
<keyword evidence="1" id="KW-0732">Signal</keyword>
<dbReference type="Gene3D" id="1.25.40.10">
    <property type="entry name" value="Tetratricopeptide repeat domain"/>
    <property type="match status" value="1"/>
</dbReference>
<organism evidence="2 3">
    <name type="scientific">Paraburkholderia fungorum</name>
    <dbReference type="NCBI Taxonomy" id="134537"/>
    <lineage>
        <taxon>Bacteria</taxon>
        <taxon>Pseudomonadati</taxon>
        <taxon>Pseudomonadota</taxon>
        <taxon>Betaproteobacteria</taxon>
        <taxon>Burkholderiales</taxon>
        <taxon>Burkholderiaceae</taxon>
        <taxon>Paraburkholderia</taxon>
    </lineage>
</organism>
<proteinExistence type="predicted"/>
<accession>A0A420GMY8</accession>
<dbReference type="InterPro" id="IPR011990">
    <property type="entry name" value="TPR-like_helical_dom_sf"/>
</dbReference>
<name>A0A420GMY8_9BURK</name>
<sequence length="256" mass="27693">MTARFSLRPAAMVVSLAVAVAIAAGAFATVVGTRLATPASSVQIDDWRMQGSATHAAWPVWRLRVAAAFGNVAAREALADVLVSSAQLDERREGVELYRQLALDGVPAAQGTLGHLLLRGLPGIAPDYAESRHWLAAAASHDPQSAYDLSTLYRNGYGVARDPQLAIRWLEQAAQAGLPLAQFQLANEYRFGATLPHDDALALQWLSRAANAELPEANLALAIAYRNGELGMARNEDEYWAHVKETEHDLKHVSRP</sequence>
<evidence type="ECO:0000313" key="3">
    <source>
        <dbReference type="Proteomes" id="UP000283709"/>
    </source>
</evidence>
<dbReference type="EMBL" id="MCAS01000012">
    <property type="protein sequence ID" value="RKF46635.1"/>
    <property type="molecule type" value="Genomic_DNA"/>
</dbReference>
<feature type="chain" id="PRO_5019116021" description="Sel1 repeat family protein" evidence="1">
    <location>
        <begin position="29"/>
        <end position="256"/>
    </location>
</feature>
<dbReference type="Proteomes" id="UP000283709">
    <property type="component" value="Unassembled WGS sequence"/>
</dbReference>
<protein>
    <recommendedName>
        <fullName evidence="4">Sel1 repeat family protein</fullName>
    </recommendedName>
</protein>
<reference evidence="2 3" key="1">
    <citation type="submission" date="2016-07" db="EMBL/GenBank/DDBJ databases">
        <title>Genome analysis of Burkholderia fungorum ES3-20.</title>
        <authorList>
            <person name="Xu D."/>
            <person name="Yao R."/>
            <person name="Zheng S."/>
        </authorList>
    </citation>
    <scope>NUCLEOTIDE SEQUENCE [LARGE SCALE GENOMIC DNA]</scope>
    <source>
        <strain evidence="2 3">ES3-20</strain>
    </source>
</reference>
<dbReference type="SUPFAM" id="SSF81901">
    <property type="entry name" value="HCP-like"/>
    <property type="match status" value="2"/>
</dbReference>
<gene>
    <name evidence="2" type="ORF">BCY88_03245</name>
</gene>
<dbReference type="AlphaFoldDB" id="A0A420GMY8"/>
<dbReference type="OrthoDB" id="8589804at2"/>
<evidence type="ECO:0000313" key="2">
    <source>
        <dbReference type="EMBL" id="RKF46635.1"/>
    </source>
</evidence>
<feature type="signal peptide" evidence="1">
    <location>
        <begin position="1"/>
        <end position="28"/>
    </location>
</feature>
<dbReference type="InterPro" id="IPR050767">
    <property type="entry name" value="Sel1_AlgK"/>
</dbReference>
<dbReference type="PANTHER" id="PTHR11102">
    <property type="entry name" value="SEL-1-LIKE PROTEIN"/>
    <property type="match status" value="1"/>
</dbReference>
<dbReference type="Pfam" id="PF08238">
    <property type="entry name" value="Sel1"/>
    <property type="match status" value="4"/>
</dbReference>
<dbReference type="InterPro" id="IPR006597">
    <property type="entry name" value="Sel1-like"/>
</dbReference>
<dbReference type="SMART" id="SM00671">
    <property type="entry name" value="SEL1"/>
    <property type="match status" value="3"/>
</dbReference>